<dbReference type="RefSeq" id="WP_044050962.1">
    <property type="nucleotide sequence ID" value="NZ_CP003984.1"/>
</dbReference>
<comment type="similarity">
    <text evidence="1">Belongs to the NAD(P)-dependent epimerase/dehydratase family.</text>
</comment>
<reference evidence="3 4" key="1">
    <citation type="journal article" date="2014" name="ISME J.">
        <title>Adaptation of an abundant Roseobacter RCA organism to pelagic systems revealed by genomic and transcriptomic analyses.</title>
        <authorList>
            <person name="Voget S."/>
            <person name="Wemheuer B."/>
            <person name="Brinkhoff T."/>
            <person name="Vollmers J."/>
            <person name="Dietrich S."/>
            <person name="Giebel H.A."/>
            <person name="Beardsley C."/>
            <person name="Sardemann C."/>
            <person name="Bakenhus I."/>
            <person name="Billerbeck S."/>
            <person name="Daniel R."/>
            <person name="Simon M."/>
        </authorList>
    </citation>
    <scope>NUCLEOTIDE SEQUENCE [LARGE SCALE GENOMIC DNA]</scope>
    <source>
        <strain evidence="3 4">RCA23</strain>
    </source>
</reference>
<dbReference type="PANTHER" id="PTHR42687">
    <property type="entry name" value="L-THREONINE 3-DEHYDROGENASE"/>
    <property type="match status" value="1"/>
</dbReference>
<keyword evidence="4" id="KW-1185">Reference proteome</keyword>
<dbReference type="Pfam" id="PF01370">
    <property type="entry name" value="Epimerase"/>
    <property type="match status" value="1"/>
</dbReference>
<name>A0AAN0RLK2_9RHOB</name>
<accession>A0AAN0RLK2</accession>
<dbReference type="Gene3D" id="3.40.50.720">
    <property type="entry name" value="NAD(P)-binding Rossmann-like Domain"/>
    <property type="match status" value="1"/>
</dbReference>
<dbReference type="PANTHER" id="PTHR42687:SF1">
    <property type="entry name" value="L-THREONINE 3-DEHYDROGENASE, MITOCHONDRIAL"/>
    <property type="match status" value="1"/>
</dbReference>
<dbReference type="EMBL" id="CP003984">
    <property type="protein sequence ID" value="AII88412.1"/>
    <property type="molecule type" value="Genomic_DNA"/>
</dbReference>
<evidence type="ECO:0000259" key="2">
    <source>
        <dbReference type="Pfam" id="PF01370"/>
    </source>
</evidence>
<dbReference type="SUPFAM" id="SSF51735">
    <property type="entry name" value="NAD(P)-binding Rossmann-fold domains"/>
    <property type="match status" value="1"/>
</dbReference>
<evidence type="ECO:0000256" key="1">
    <source>
        <dbReference type="ARBA" id="ARBA00007637"/>
    </source>
</evidence>
<keyword evidence="3" id="KW-0560">Oxidoreductase</keyword>
<proteinExistence type="inferred from homology"/>
<evidence type="ECO:0000313" key="3">
    <source>
        <dbReference type="EMBL" id="AII88412.1"/>
    </source>
</evidence>
<protein>
    <submittedName>
        <fullName evidence="3">L-threonine 3-dehydrogenase</fullName>
        <ecNumber evidence="3">1.1.1.103</ecNumber>
    </submittedName>
</protein>
<dbReference type="InterPro" id="IPR051225">
    <property type="entry name" value="NAD(P)_epim/dehydratase"/>
</dbReference>
<dbReference type="AlphaFoldDB" id="A0AAN0RLK2"/>
<dbReference type="Proteomes" id="UP000028680">
    <property type="component" value="Chromosome"/>
</dbReference>
<dbReference type="GO" id="GO:0006567">
    <property type="term" value="P:L-threonine catabolic process"/>
    <property type="evidence" value="ECO:0007669"/>
    <property type="project" value="TreeGrafter"/>
</dbReference>
<dbReference type="InterPro" id="IPR036291">
    <property type="entry name" value="NAD(P)-bd_dom_sf"/>
</dbReference>
<dbReference type="EC" id="1.1.1.103" evidence="3"/>
<gene>
    <name evidence="3" type="ORF">RCA23_c29120</name>
</gene>
<feature type="domain" description="NAD-dependent epimerase/dehydratase" evidence="2">
    <location>
        <begin position="5"/>
        <end position="238"/>
    </location>
</feature>
<dbReference type="GO" id="GO:0008743">
    <property type="term" value="F:L-threonine 3-dehydrogenase activity"/>
    <property type="evidence" value="ECO:0007669"/>
    <property type="project" value="UniProtKB-EC"/>
</dbReference>
<dbReference type="InterPro" id="IPR001509">
    <property type="entry name" value="Epimerase_deHydtase"/>
</dbReference>
<sequence>MFKTALVTGGNGNLGRLVAQNLEAMGTRVVSFDLPGSEGPHCDPRHAVVLGDMRDQSLLEDTLATHKPDVVIHLASMLSGSSEANPELAWDVNASSSIRLMRHCLDRNIGPFFFASTAATYGPDLASPVALNTPQWPENIYGATKVAVERMGVYLKLKQGFDFRCLRFPMVLSPSAPAGAMTAYPSHAIAAAARGDTFVMPVAPDTGMSTLYLNDVTRSIVEICSAERAALTQHAYNLHSFMFTAQDLVEAIQSRFPGFSCTFTSGSPTDDLILRWPDVFDDSAARADWGWAPHYDFDATIEALVQFANAQR</sequence>
<organism evidence="3 4">
    <name type="scientific">Planktomarina temperata RCA23</name>
    <dbReference type="NCBI Taxonomy" id="666509"/>
    <lineage>
        <taxon>Bacteria</taxon>
        <taxon>Pseudomonadati</taxon>
        <taxon>Pseudomonadota</taxon>
        <taxon>Alphaproteobacteria</taxon>
        <taxon>Rhodobacterales</taxon>
        <taxon>Paracoccaceae</taxon>
        <taxon>Planktomarina</taxon>
    </lineage>
</organism>
<dbReference type="KEGG" id="ptp:RCA23_c29120"/>
<evidence type="ECO:0000313" key="4">
    <source>
        <dbReference type="Proteomes" id="UP000028680"/>
    </source>
</evidence>